<dbReference type="PANTHER" id="PTHR37984">
    <property type="entry name" value="PROTEIN CBG26694"/>
    <property type="match status" value="1"/>
</dbReference>
<reference evidence="1 2" key="1">
    <citation type="submission" date="2024-01" db="EMBL/GenBank/DDBJ databases">
        <title>Genome assemblies of Stephania.</title>
        <authorList>
            <person name="Yang L."/>
        </authorList>
    </citation>
    <scope>NUCLEOTIDE SEQUENCE [LARGE SCALE GENOMIC DNA]</scope>
    <source>
        <strain evidence="1">YNDBR</strain>
        <tissue evidence="1">Leaf</tissue>
    </source>
</reference>
<dbReference type="EMBL" id="JBBNAF010000009">
    <property type="protein sequence ID" value="KAK9114383.1"/>
    <property type="molecule type" value="Genomic_DNA"/>
</dbReference>
<dbReference type="AlphaFoldDB" id="A0AAP0NPJ3"/>
<comment type="caution">
    <text evidence="1">The sequence shown here is derived from an EMBL/GenBank/DDBJ whole genome shotgun (WGS) entry which is preliminary data.</text>
</comment>
<dbReference type="InterPro" id="IPR043128">
    <property type="entry name" value="Rev_trsase/Diguanyl_cyclase"/>
</dbReference>
<dbReference type="Gene3D" id="3.30.70.270">
    <property type="match status" value="1"/>
</dbReference>
<proteinExistence type="predicted"/>
<dbReference type="InterPro" id="IPR043502">
    <property type="entry name" value="DNA/RNA_pol_sf"/>
</dbReference>
<dbReference type="InterPro" id="IPR050951">
    <property type="entry name" value="Retrovirus_Pol_polyprotein"/>
</dbReference>
<dbReference type="Proteomes" id="UP001420932">
    <property type="component" value="Unassembled WGS sequence"/>
</dbReference>
<sequence length="81" mass="8851">MYLGHIISVEGVVVDPSKISPIQYWALPTTVKKLHGSLGLASYYCKFVAPFASIAAPFTDLLHKDVLLWTEQATTAFAALK</sequence>
<name>A0AAP0NPJ3_9MAGN</name>
<gene>
    <name evidence="1" type="ORF">Syun_021180</name>
</gene>
<keyword evidence="2" id="KW-1185">Reference proteome</keyword>
<dbReference type="PANTHER" id="PTHR37984:SF5">
    <property type="entry name" value="PROTEIN NYNRIN-LIKE"/>
    <property type="match status" value="1"/>
</dbReference>
<evidence type="ECO:0008006" key="3">
    <source>
        <dbReference type="Google" id="ProtNLM"/>
    </source>
</evidence>
<organism evidence="1 2">
    <name type="scientific">Stephania yunnanensis</name>
    <dbReference type="NCBI Taxonomy" id="152371"/>
    <lineage>
        <taxon>Eukaryota</taxon>
        <taxon>Viridiplantae</taxon>
        <taxon>Streptophyta</taxon>
        <taxon>Embryophyta</taxon>
        <taxon>Tracheophyta</taxon>
        <taxon>Spermatophyta</taxon>
        <taxon>Magnoliopsida</taxon>
        <taxon>Ranunculales</taxon>
        <taxon>Menispermaceae</taxon>
        <taxon>Menispermoideae</taxon>
        <taxon>Cissampelideae</taxon>
        <taxon>Stephania</taxon>
    </lineage>
</organism>
<dbReference type="SUPFAM" id="SSF56672">
    <property type="entry name" value="DNA/RNA polymerases"/>
    <property type="match status" value="1"/>
</dbReference>
<accession>A0AAP0NPJ3</accession>
<protein>
    <recommendedName>
        <fullName evidence="3">Reverse transcriptase/retrotransposon-derived protein RNase H-like domain-containing protein</fullName>
    </recommendedName>
</protein>
<evidence type="ECO:0000313" key="1">
    <source>
        <dbReference type="EMBL" id="KAK9114383.1"/>
    </source>
</evidence>
<evidence type="ECO:0000313" key="2">
    <source>
        <dbReference type="Proteomes" id="UP001420932"/>
    </source>
</evidence>